<accession>A0A1I0QE93</accession>
<protein>
    <recommendedName>
        <fullName evidence="3">Lipoprotein</fullName>
    </recommendedName>
</protein>
<gene>
    <name evidence="1" type="ORF">SAMN04487850_2396</name>
</gene>
<proteinExistence type="predicted"/>
<organism evidence="1 2">
    <name type="scientific">Prevotella aff. ruminicola Tc2-24</name>
    <dbReference type="NCBI Taxonomy" id="81582"/>
    <lineage>
        <taxon>Bacteria</taxon>
        <taxon>Pseudomonadati</taxon>
        <taxon>Bacteroidota</taxon>
        <taxon>Bacteroidia</taxon>
        <taxon>Bacteroidales</taxon>
        <taxon>Prevotellaceae</taxon>
        <taxon>Prevotella</taxon>
    </lineage>
</organism>
<evidence type="ECO:0000313" key="2">
    <source>
        <dbReference type="Proteomes" id="UP000199373"/>
    </source>
</evidence>
<reference evidence="1 2" key="1">
    <citation type="submission" date="2016-10" db="EMBL/GenBank/DDBJ databases">
        <authorList>
            <person name="de Groot N.N."/>
        </authorList>
    </citation>
    <scope>NUCLEOTIDE SEQUENCE [LARGE SCALE GENOMIC DNA]</scope>
    <source>
        <strain evidence="1 2">TC2-24</strain>
    </source>
</reference>
<evidence type="ECO:0008006" key="3">
    <source>
        <dbReference type="Google" id="ProtNLM"/>
    </source>
</evidence>
<dbReference type="EMBL" id="FOIQ01000006">
    <property type="protein sequence ID" value="SEW25391.1"/>
    <property type="molecule type" value="Genomic_DNA"/>
</dbReference>
<dbReference type="Proteomes" id="UP000199373">
    <property type="component" value="Unassembled WGS sequence"/>
</dbReference>
<keyword evidence="2" id="KW-1185">Reference proteome</keyword>
<evidence type="ECO:0000313" key="1">
    <source>
        <dbReference type="EMBL" id="SEW25391.1"/>
    </source>
</evidence>
<dbReference type="PROSITE" id="PS51257">
    <property type="entry name" value="PROKAR_LIPOPROTEIN"/>
    <property type="match status" value="1"/>
</dbReference>
<dbReference type="AlphaFoldDB" id="A0A1I0QE93"/>
<sequence>MKKTLVILLISSFMGCTISSTGTSSRAADSVDATLVDEDSTSILWTAIVDSMKEVGLKNVIDNMVPHDLAHVIEKGRILNGEKKIRDLYPHYQVGDTLFFIQHIECSRYITHFTFWKKGDKGYNYRYRPQPNNMPDTVFIRQFDERELQYREFFKACEDWNVDYLSNSEEYHKHKSQRFIFRVIIKEKGEFQMDYVSRVFQERRDLFL</sequence>
<name>A0A1I0QE93_9BACT</name>
<dbReference type="RefSeq" id="WP_143065787.1">
    <property type="nucleotide sequence ID" value="NZ_FOIQ01000006.1"/>
</dbReference>